<dbReference type="EMBL" id="JADFFK010000063">
    <property type="protein sequence ID" value="MBE9640937.1"/>
    <property type="molecule type" value="Genomic_DNA"/>
</dbReference>
<proteinExistence type="predicted"/>
<comment type="caution">
    <text evidence="1">The sequence shown here is derived from an EMBL/GenBank/DDBJ whole genome shotgun (WGS) entry which is preliminary data.</text>
</comment>
<evidence type="ECO:0000313" key="1">
    <source>
        <dbReference type="EMBL" id="MBE9640937.1"/>
    </source>
</evidence>
<protein>
    <recommendedName>
        <fullName evidence="3">Pentapeptide repeat-containing protein</fullName>
    </recommendedName>
</protein>
<sequence>MPPTDHPQTDHLRTDCSKCAALCCIALAFDKGKDFAFDKNPGEPCRNLSGHRCTIHDRLTQEGLAGCVAYDCLGAGNRVVQEVFGGRSWQTDPRLTRPMIEAFAAMREVHIRIDMLRAAETLPLEPREHQTRRDFLARLEQHHWSGAELNDFEVGLALEIDIFFHAIRKHLPAGR</sequence>
<organism evidence="1 2">
    <name type="scientific">Salipiger mangrovisoli</name>
    <dbReference type="NCBI Taxonomy" id="2865933"/>
    <lineage>
        <taxon>Bacteria</taxon>
        <taxon>Pseudomonadati</taxon>
        <taxon>Pseudomonadota</taxon>
        <taxon>Alphaproteobacteria</taxon>
        <taxon>Rhodobacterales</taxon>
        <taxon>Roseobacteraceae</taxon>
        <taxon>Salipiger</taxon>
    </lineage>
</organism>
<gene>
    <name evidence="1" type="ORF">IQ782_29260</name>
</gene>
<dbReference type="RefSeq" id="WP_194138173.1">
    <property type="nucleotide sequence ID" value="NZ_JADFFK010000063.1"/>
</dbReference>
<dbReference type="Proteomes" id="UP000607796">
    <property type="component" value="Unassembled WGS sequence"/>
</dbReference>
<evidence type="ECO:0000313" key="2">
    <source>
        <dbReference type="Proteomes" id="UP000607796"/>
    </source>
</evidence>
<name>A0ABR9XC09_9RHOB</name>
<accession>A0ABR9XC09</accession>
<evidence type="ECO:0008006" key="3">
    <source>
        <dbReference type="Google" id="ProtNLM"/>
    </source>
</evidence>
<keyword evidence="2" id="KW-1185">Reference proteome</keyword>
<reference evidence="1 2" key="1">
    <citation type="journal article" date="2021" name="Int. J. Syst. Evol. Microbiol.">
        <title>Salipiger mangrovisoli sp. nov., isolated from mangrove soil and the proposal for the reclassification of Paraphaeobacter pallidus as Salipiger pallidus comb. nov.</title>
        <authorList>
            <person name="Du J."/>
            <person name="Liu Y."/>
            <person name="Pei T."/>
            <person name="Deng M.R."/>
            <person name="Zhu H."/>
        </authorList>
    </citation>
    <scope>NUCLEOTIDE SEQUENCE [LARGE SCALE GENOMIC DNA]</scope>
    <source>
        <strain evidence="1 2">6D45A</strain>
    </source>
</reference>